<comment type="caution">
    <text evidence="3">The sequence shown here is derived from an EMBL/GenBank/DDBJ whole genome shotgun (WGS) entry which is preliminary data.</text>
</comment>
<keyword evidence="2" id="KW-1133">Transmembrane helix</keyword>
<dbReference type="EMBL" id="PIPY01000003">
    <property type="protein sequence ID" value="RUO62602.1"/>
    <property type="molecule type" value="Genomic_DNA"/>
</dbReference>
<evidence type="ECO:0000313" key="4">
    <source>
        <dbReference type="Proteomes" id="UP000288259"/>
    </source>
</evidence>
<evidence type="ECO:0000313" key="3">
    <source>
        <dbReference type="EMBL" id="RUO62602.1"/>
    </source>
</evidence>
<organism evidence="3 4">
    <name type="scientific">Pseudidiomarina insulisalsae</name>
    <dbReference type="NCBI Taxonomy" id="575789"/>
    <lineage>
        <taxon>Bacteria</taxon>
        <taxon>Pseudomonadati</taxon>
        <taxon>Pseudomonadota</taxon>
        <taxon>Gammaproteobacteria</taxon>
        <taxon>Alteromonadales</taxon>
        <taxon>Idiomarinaceae</taxon>
        <taxon>Pseudidiomarina</taxon>
    </lineage>
</organism>
<proteinExistence type="predicted"/>
<feature type="coiled-coil region" evidence="1">
    <location>
        <begin position="275"/>
        <end position="302"/>
    </location>
</feature>
<sequence length="384" mass="43210">MAETTTAKAANKSASKVSNRLRQGFAALVWRVNRQLQWFQGAHTEPKPPPKRRCPCLVIARGLYSESWHSYNIRSQRALHKILKQKYGDAANVQFFIGPWHQNQRKVLLIELNNTALSLKEKALTLLPESLVLSAALAPGLYEINDGEHQYYLYKQLYKQESQWQTLLRSGLVNNLEKARLALGCSAEQQATQLTQRQLAALTPRGVAKLGFNYWQQGLQQQQGQRGRQLPWQQLGLTVAGIGAVYLLLSSVYLGVMNQRIDSELEQVTPQVSNLLDQQQQLQQAQQALTELRGEFVNAQRVNAFWEVFAAAAQTENNRITYLQSNDSNLVLGGEIPEALPLLRQLHDLPQVATAEFASPPRNARTGQQYRITMELTGEGQGND</sequence>
<feature type="transmembrane region" description="Helical" evidence="2">
    <location>
        <begin position="235"/>
        <end position="256"/>
    </location>
</feature>
<reference evidence="4" key="1">
    <citation type="journal article" date="2018" name="Front. Microbiol.">
        <title>Genome-Based Analysis Reveals the Taxonomy and Diversity of the Family Idiomarinaceae.</title>
        <authorList>
            <person name="Liu Y."/>
            <person name="Lai Q."/>
            <person name="Shao Z."/>
        </authorList>
    </citation>
    <scope>NUCLEOTIDE SEQUENCE [LARGE SCALE GENOMIC DNA]</scope>
    <source>
        <strain evidence="4">CVS-6</strain>
    </source>
</reference>
<evidence type="ECO:0000256" key="1">
    <source>
        <dbReference type="SAM" id="Coils"/>
    </source>
</evidence>
<name>A0A432YNY2_9GAMM</name>
<keyword evidence="2" id="KW-0472">Membrane</keyword>
<keyword evidence="2" id="KW-0812">Transmembrane</keyword>
<dbReference type="AlphaFoldDB" id="A0A432YNY2"/>
<protein>
    <submittedName>
        <fullName evidence="3">Uncharacterized protein</fullName>
    </submittedName>
</protein>
<dbReference type="OrthoDB" id="6236187at2"/>
<dbReference type="RefSeq" id="WP_126753966.1">
    <property type="nucleotide sequence ID" value="NZ_PIPY01000003.1"/>
</dbReference>
<evidence type="ECO:0000256" key="2">
    <source>
        <dbReference type="SAM" id="Phobius"/>
    </source>
</evidence>
<gene>
    <name evidence="3" type="ORF">CWI71_03995</name>
</gene>
<dbReference type="Proteomes" id="UP000288259">
    <property type="component" value="Unassembled WGS sequence"/>
</dbReference>
<keyword evidence="4" id="KW-1185">Reference proteome</keyword>
<accession>A0A432YNY2</accession>
<keyword evidence="1" id="KW-0175">Coiled coil</keyword>